<evidence type="ECO:0000256" key="1">
    <source>
        <dbReference type="ARBA" id="ARBA00012528"/>
    </source>
</evidence>
<evidence type="ECO:0000259" key="4">
    <source>
        <dbReference type="PROSITE" id="PS50887"/>
    </source>
</evidence>
<dbReference type="PANTHER" id="PTHR45138:SF9">
    <property type="entry name" value="DIGUANYLATE CYCLASE DGCM-RELATED"/>
    <property type="match status" value="1"/>
</dbReference>
<keyword evidence="6" id="KW-1185">Reference proteome</keyword>
<dbReference type="Pfam" id="PF00990">
    <property type="entry name" value="GGDEF"/>
    <property type="match status" value="1"/>
</dbReference>
<comment type="catalytic activity">
    <reaction evidence="2">
        <text>2 GTP = 3',3'-c-di-GMP + 2 diphosphate</text>
        <dbReference type="Rhea" id="RHEA:24898"/>
        <dbReference type="ChEBI" id="CHEBI:33019"/>
        <dbReference type="ChEBI" id="CHEBI:37565"/>
        <dbReference type="ChEBI" id="CHEBI:58805"/>
        <dbReference type="EC" id="2.7.7.65"/>
    </reaction>
</comment>
<gene>
    <name evidence="5" type="ORF">SCLO_1028630</name>
</gene>
<dbReference type="InterPro" id="IPR050469">
    <property type="entry name" value="Diguanylate_Cyclase"/>
</dbReference>
<feature type="transmembrane region" description="Helical" evidence="3">
    <location>
        <begin position="36"/>
        <end position="53"/>
    </location>
</feature>
<organism evidence="5 6">
    <name type="scientific">Sphingobium cloacae</name>
    <dbReference type="NCBI Taxonomy" id="120107"/>
    <lineage>
        <taxon>Bacteria</taxon>
        <taxon>Pseudomonadati</taxon>
        <taxon>Pseudomonadota</taxon>
        <taxon>Alphaproteobacteria</taxon>
        <taxon>Sphingomonadales</taxon>
        <taxon>Sphingomonadaceae</taxon>
        <taxon>Sphingobium</taxon>
    </lineage>
</organism>
<dbReference type="PROSITE" id="PS50887">
    <property type="entry name" value="GGDEF"/>
    <property type="match status" value="1"/>
</dbReference>
<evidence type="ECO:0000256" key="2">
    <source>
        <dbReference type="ARBA" id="ARBA00034247"/>
    </source>
</evidence>
<evidence type="ECO:0000256" key="3">
    <source>
        <dbReference type="SAM" id="Phobius"/>
    </source>
</evidence>
<dbReference type="InterPro" id="IPR029787">
    <property type="entry name" value="Nucleotide_cyclase"/>
</dbReference>
<dbReference type="RefSeq" id="WP_083949133.1">
    <property type="nucleotide sequence ID" value="NZ_AP017655.1"/>
</dbReference>
<dbReference type="EMBL" id="AP017655">
    <property type="protein sequence ID" value="BAV65903.1"/>
    <property type="molecule type" value="Genomic_DNA"/>
</dbReference>
<reference evidence="5 6" key="1">
    <citation type="submission" date="2016-10" db="EMBL/GenBank/DDBJ databases">
        <title>Complete Genome Sequence of the Nonylphenol-Degrading Bacterium Sphingobium cloacae JCM 10874T.</title>
        <authorList>
            <person name="Ootsuka M."/>
            <person name="Nishizawa T."/>
            <person name="Ohta H."/>
        </authorList>
    </citation>
    <scope>NUCLEOTIDE SEQUENCE [LARGE SCALE GENOMIC DNA]</scope>
    <source>
        <strain evidence="5 6">JCM 10874</strain>
    </source>
</reference>
<feature type="domain" description="GGDEF" evidence="4">
    <location>
        <begin position="107"/>
        <end position="239"/>
    </location>
</feature>
<evidence type="ECO:0000313" key="5">
    <source>
        <dbReference type="EMBL" id="BAV65903.1"/>
    </source>
</evidence>
<proteinExistence type="predicted"/>
<dbReference type="KEGG" id="sclo:SCLO_1028630"/>
<feature type="transmembrane region" description="Helical" evidence="3">
    <location>
        <begin position="7"/>
        <end position="24"/>
    </location>
</feature>
<accession>A0A1E1F5W2</accession>
<dbReference type="InterPro" id="IPR043128">
    <property type="entry name" value="Rev_trsase/Diguanyl_cyclase"/>
</dbReference>
<dbReference type="CDD" id="cd01949">
    <property type="entry name" value="GGDEF"/>
    <property type="match status" value="1"/>
</dbReference>
<dbReference type="SMART" id="SM00267">
    <property type="entry name" value="GGDEF"/>
    <property type="match status" value="1"/>
</dbReference>
<dbReference type="EC" id="2.7.7.65" evidence="1"/>
<keyword evidence="3" id="KW-1133">Transmembrane helix</keyword>
<dbReference type="Gene3D" id="3.30.70.270">
    <property type="match status" value="1"/>
</dbReference>
<dbReference type="SUPFAM" id="SSF55073">
    <property type="entry name" value="Nucleotide cyclase"/>
    <property type="match status" value="1"/>
</dbReference>
<dbReference type="Proteomes" id="UP000218272">
    <property type="component" value="Chromosome SCLO_1"/>
</dbReference>
<keyword evidence="3" id="KW-0812">Transmembrane</keyword>
<dbReference type="InterPro" id="IPR000160">
    <property type="entry name" value="GGDEF_dom"/>
</dbReference>
<evidence type="ECO:0000313" key="6">
    <source>
        <dbReference type="Proteomes" id="UP000218272"/>
    </source>
</evidence>
<dbReference type="OrthoDB" id="384661at2"/>
<dbReference type="GO" id="GO:0052621">
    <property type="term" value="F:diguanylate cyclase activity"/>
    <property type="evidence" value="ECO:0007669"/>
    <property type="project" value="UniProtKB-EC"/>
</dbReference>
<sequence length="239" mass="26370">MSPAQKIALSVLFSVAMTILPLAIMSRVPGLGIPPAYWAFAFFCPAIGSYLVSRRLVLQSERLTRLHDELSRAHEMLKRAAESDSLTGVLNRGGFFRRMEKRQGAGGMGWLLMLDVDHFKSINDRYGHEAGDRALQAMAALLRGTLRAEDIVGRLGGEEFGIYLPQATQDLAANIAERLRYRVEETPLVDLEGGPIAMTVSIGMVRIGERAALRDCLRMADIALYEAKRKGRNQVILAA</sequence>
<dbReference type="FunFam" id="3.30.70.270:FF:000001">
    <property type="entry name" value="Diguanylate cyclase domain protein"/>
    <property type="match status" value="1"/>
</dbReference>
<name>A0A1E1F5W2_9SPHN</name>
<protein>
    <recommendedName>
        <fullName evidence="1">diguanylate cyclase</fullName>
        <ecNumber evidence="1">2.7.7.65</ecNumber>
    </recommendedName>
</protein>
<dbReference type="NCBIfam" id="TIGR00254">
    <property type="entry name" value="GGDEF"/>
    <property type="match status" value="1"/>
</dbReference>
<dbReference type="AlphaFoldDB" id="A0A1E1F5W2"/>
<dbReference type="PANTHER" id="PTHR45138">
    <property type="entry name" value="REGULATORY COMPONENTS OF SENSORY TRANSDUCTION SYSTEM"/>
    <property type="match status" value="1"/>
</dbReference>
<keyword evidence="3" id="KW-0472">Membrane</keyword>